<reference evidence="1 2" key="1">
    <citation type="submission" date="2019-07" db="EMBL/GenBank/DDBJ databases">
        <authorList>
            <person name="Jastrzebski P J."/>
            <person name="Paukszto L."/>
            <person name="Jastrzebski P J."/>
        </authorList>
    </citation>
    <scope>NUCLEOTIDE SEQUENCE [LARGE SCALE GENOMIC DNA]</scope>
    <source>
        <strain evidence="1 2">WMS-il1</strain>
    </source>
</reference>
<dbReference type="AlphaFoldDB" id="A0A564YXH4"/>
<proteinExistence type="predicted"/>
<name>A0A564YXH4_HYMDI</name>
<gene>
    <name evidence="1" type="ORF">WMSIL1_LOCUS10179</name>
</gene>
<protein>
    <submittedName>
        <fullName evidence="1">Uncharacterized protein</fullName>
    </submittedName>
</protein>
<evidence type="ECO:0000313" key="1">
    <source>
        <dbReference type="EMBL" id="VUZ51890.1"/>
    </source>
</evidence>
<dbReference type="EMBL" id="CABIJS010000444">
    <property type="protein sequence ID" value="VUZ51890.1"/>
    <property type="molecule type" value="Genomic_DNA"/>
</dbReference>
<evidence type="ECO:0000313" key="2">
    <source>
        <dbReference type="Proteomes" id="UP000321570"/>
    </source>
</evidence>
<feature type="non-terminal residue" evidence="1">
    <location>
        <position position="1"/>
    </location>
</feature>
<keyword evidence="2" id="KW-1185">Reference proteome</keyword>
<accession>A0A564YXH4</accession>
<sequence>RGLQAISSHYPCALALFVYRNQARGQHLVRNSDTKQLTLSTPRLSCSHYFGHSLANFGSKLIIEDSARRCPDCLEGLASCSKKAY</sequence>
<dbReference type="Proteomes" id="UP000321570">
    <property type="component" value="Unassembled WGS sequence"/>
</dbReference>
<organism evidence="1 2">
    <name type="scientific">Hymenolepis diminuta</name>
    <name type="common">Rat tapeworm</name>
    <dbReference type="NCBI Taxonomy" id="6216"/>
    <lineage>
        <taxon>Eukaryota</taxon>
        <taxon>Metazoa</taxon>
        <taxon>Spiralia</taxon>
        <taxon>Lophotrochozoa</taxon>
        <taxon>Platyhelminthes</taxon>
        <taxon>Cestoda</taxon>
        <taxon>Eucestoda</taxon>
        <taxon>Cyclophyllidea</taxon>
        <taxon>Hymenolepididae</taxon>
        <taxon>Hymenolepis</taxon>
    </lineage>
</organism>